<proteinExistence type="predicted"/>
<comment type="caution">
    <text evidence="1">The sequence shown here is derived from an EMBL/GenBank/DDBJ whole genome shotgun (WGS) entry which is preliminary data.</text>
</comment>
<sequence>MFCNSNVSLDDYCFKIGNNWASENFPPSGEFAQRRKTQLAASVVIGLTIQGKQSNPKKFGRNLTLIITLGTTYPQYLVSYFLEDDHPNLADLMGQLLQESPPELVAIFQSF</sequence>
<dbReference type="EMBL" id="JAWJWE010000040">
    <property type="protein sequence ID" value="KAK6619681.1"/>
    <property type="molecule type" value="Genomic_DNA"/>
</dbReference>
<reference evidence="1 2" key="1">
    <citation type="submission" date="2023-10" db="EMBL/GenBank/DDBJ databases">
        <title>Genomes of two closely related lineages of the louse Polyplax serrata with different host specificities.</title>
        <authorList>
            <person name="Martinu J."/>
            <person name="Tarabai H."/>
            <person name="Stefka J."/>
            <person name="Hypsa V."/>
        </authorList>
    </citation>
    <scope>NUCLEOTIDE SEQUENCE [LARGE SCALE GENOMIC DNA]</scope>
    <source>
        <strain evidence="1">HR10_N</strain>
    </source>
</reference>
<protein>
    <submittedName>
        <fullName evidence="1">Uncharacterized protein</fullName>
    </submittedName>
</protein>
<name>A0AAN8P4J2_POLSC</name>
<organism evidence="1 2">
    <name type="scientific">Polyplax serrata</name>
    <name type="common">Common mouse louse</name>
    <dbReference type="NCBI Taxonomy" id="468196"/>
    <lineage>
        <taxon>Eukaryota</taxon>
        <taxon>Metazoa</taxon>
        <taxon>Ecdysozoa</taxon>
        <taxon>Arthropoda</taxon>
        <taxon>Hexapoda</taxon>
        <taxon>Insecta</taxon>
        <taxon>Pterygota</taxon>
        <taxon>Neoptera</taxon>
        <taxon>Paraneoptera</taxon>
        <taxon>Psocodea</taxon>
        <taxon>Troctomorpha</taxon>
        <taxon>Phthiraptera</taxon>
        <taxon>Anoplura</taxon>
        <taxon>Polyplacidae</taxon>
        <taxon>Polyplax</taxon>
    </lineage>
</organism>
<dbReference type="Proteomes" id="UP001372834">
    <property type="component" value="Unassembled WGS sequence"/>
</dbReference>
<accession>A0AAN8P4J2</accession>
<dbReference type="AlphaFoldDB" id="A0AAN8P4J2"/>
<evidence type="ECO:0000313" key="1">
    <source>
        <dbReference type="EMBL" id="KAK6619681.1"/>
    </source>
</evidence>
<evidence type="ECO:0000313" key="2">
    <source>
        <dbReference type="Proteomes" id="UP001372834"/>
    </source>
</evidence>
<gene>
    <name evidence="1" type="ORF">RUM43_012438</name>
</gene>